<dbReference type="PANTHER" id="PTHR39113">
    <property type="entry name" value="MEMBRANE LIPOPROTEIN-RELATED"/>
    <property type="match status" value="1"/>
</dbReference>
<evidence type="ECO:0000313" key="3">
    <source>
        <dbReference type="EMBL" id="ACG33657.1"/>
    </source>
</evidence>
<sequence length="215" mass="23164">MASATGNSSLRRCSSLPNLLVWLLNLSLLVLTGRRARARSSSSARGRRPSAGRSSPCTQPPCSPHSQRSTRSSPTSASPRARRSRSPRCPATRWPPWPSSSATTTASASSAPPGTAGSSSCWRSWRSYCCWAMFMAQAVALAATCVLSRRWAREYQEAETEKAAAARKRGRKMARVQAESAAAAEAGVKAVDEKVMRSSSGKKVHWANNDGYEEC</sequence>
<reference evidence="3" key="1">
    <citation type="journal article" date="2009" name="Plant Mol. Biol.">
        <title>Insights into corn genes derived from large-scale cDNA sequencing.</title>
        <authorList>
            <person name="Alexandrov N.N."/>
            <person name="Brover V.V."/>
            <person name="Freidin S."/>
            <person name="Troukhan M.E."/>
            <person name="Tatarinova T.V."/>
            <person name="Zhang H."/>
            <person name="Swaller T.J."/>
            <person name="Lu Y.P."/>
            <person name="Bouck J."/>
            <person name="Flavell R.B."/>
            <person name="Feldmann K.A."/>
        </authorList>
    </citation>
    <scope>NUCLEOTIDE SEQUENCE</scope>
</reference>
<evidence type="ECO:0000256" key="1">
    <source>
        <dbReference type="SAM" id="MobiDB-lite"/>
    </source>
</evidence>
<accession>B6T974</accession>
<proteinExistence type="evidence at transcript level"/>
<feature type="compositionally biased region" description="Low complexity" evidence="1">
    <location>
        <begin position="64"/>
        <end position="79"/>
    </location>
</feature>
<feature type="region of interest" description="Disordered" evidence="1">
    <location>
        <begin position="35"/>
        <end position="119"/>
    </location>
</feature>
<organism evidence="3">
    <name type="scientific">Zea mays</name>
    <name type="common">Maize</name>
    <dbReference type="NCBI Taxonomy" id="4577"/>
    <lineage>
        <taxon>Eukaryota</taxon>
        <taxon>Viridiplantae</taxon>
        <taxon>Streptophyta</taxon>
        <taxon>Embryophyta</taxon>
        <taxon>Tracheophyta</taxon>
        <taxon>Spermatophyta</taxon>
        <taxon>Magnoliopsida</taxon>
        <taxon>Liliopsida</taxon>
        <taxon>Poales</taxon>
        <taxon>Poaceae</taxon>
        <taxon>PACMAD clade</taxon>
        <taxon>Panicoideae</taxon>
        <taxon>Andropogonodae</taxon>
        <taxon>Andropogoneae</taxon>
        <taxon>Tripsacinae</taxon>
        <taxon>Zea</taxon>
    </lineage>
</organism>
<feature type="compositionally biased region" description="Low complexity" evidence="1">
    <location>
        <begin position="35"/>
        <end position="44"/>
    </location>
</feature>
<feature type="chain" id="PRO_5002850012" evidence="2">
    <location>
        <begin position="39"/>
        <end position="215"/>
    </location>
</feature>
<dbReference type="AlphaFoldDB" id="B6T974"/>
<protein>
    <submittedName>
        <fullName evidence="3">Serine/arginine repetitive matrix protein 1</fullName>
    </submittedName>
</protein>
<dbReference type="PANTHER" id="PTHR39113:SF1">
    <property type="entry name" value="MEMBRANE LIPOPROTEIN"/>
    <property type="match status" value="1"/>
</dbReference>
<name>B6T974_MAIZE</name>
<keyword evidence="2" id="KW-0732">Signal</keyword>
<feature type="compositionally biased region" description="Low complexity" evidence="1">
    <location>
        <begin position="99"/>
        <end position="119"/>
    </location>
</feature>
<feature type="signal peptide" evidence="2">
    <location>
        <begin position="1"/>
        <end position="38"/>
    </location>
</feature>
<feature type="region of interest" description="Disordered" evidence="1">
    <location>
        <begin position="182"/>
        <end position="215"/>
    </location>
</feature>
<evidence type="ECO:0000256" key="2">
    <source>
        <dbReference type="SAM" id="SignalP"/>
    </source>
</evidence>
<dbReference type="EMBL" id="EU961539">
    <property type="protein sequence ID" value="ACG33657.1"/>
    <property type="molecule type" value="mRNA"/>
</dbReference>